<dbReference type="Pfam" id="PF02581">
    <property type="entry name" value="TMP-TENI"/>
    <property type="match status" value="1"/>
</dbReference>
<dbReference type="InterPro" id="IPR034291">
    <property type="entry name" value="TMP_synthase"/>
</dbReference>
<name>A0A1M6IJH7_9CLOT</name>
<dbReference type="GO" id="GO:0000287">
    <property type="term" value="F:magnesium ion binding"/>
    <property type="evidence" value="ECO:0007669"/>
    <property type="project" value="UniProtKB-UniRule"/>
</dbReference>
<gene>
    <name evidence="9" type="primary">thiE</name>
    <name evidence="13" type="ORF">SAMN05444401_2851</name>
</gene>
<dbReference type="FunFam" id="3.20.20.70:FF:000096">
    <property type="entry name" value="Thiamine-phosphate synthase"/>
    <property type="match status" value="1"/>
</dbReference>
<reference evidence="13 14" key="1">
    <citation type="submission" date="2016-11" db="EMBL/GenBank/DDBJ databases">
        <authorList>
            <person name="Jaros S."/>
            <person name="Januszkiewicz K."/>
            <person name="Wedrychowicz H."/>
        </authorList>
    </citation>
    <scope>NUCLEOTIDE SEQUENCE [LARGE SCALE GENOMIC DNA]</scope>
    <source>
        <strain evidence="13 14">DSM 21864</strain>
    </source>
</reference>
<accession>A0A1M6IJH7</accession>
<evidence type="ECO:0000256" key="8">
    <source>
        <dbReference type="ARBA" id="ARBA00047883"/>
    </source>
</evidence>
<evidence type="ECO:0000256" key="3">
    <source>
        <dbReference type="ARBA" id="ARBA00022723"/>
    </source>
</evidence>
<dbReference type="InterPro" id="IPR036206">
    <property type="entry name" value="ThiamineP_synth_sf"/>
</dbReference>
<dbReference type="AlphaFoldDB" id="A0A1M6IJH7"/>
<comment type="similarity">
    <text evidence="9 10">Belongs to the thiamine-phosphate synthase family.</text>
</comment>
<comment type="pathway">
    <text evidence="1 9 11">Cofactor biosynthesis; thiamine diphosphate biosynthesis; thiamine phosphate from 4-amino-2-methyl-5-diphosphomethylpyrimidine and 4-methyl-5-(2-phosphoethyl)-thiazole: step 1/1.</text>
</comment>
<dbReference type="EC" id="2.5.1.3" evidence="9"/>
<keyword evidence="3 9" id="KW-0479">Metal-binding</keyword>
<keyword evidence="4 9" id="KW-0460">Magnesium</keyword>
<dbReference type="Proteomes" id="UP000184080">
    <property type="component" value="Unassembled WGS sequence"/>
</dbReference>
<keyword evidence="5 9" id="KW-0784">Thiamine biosynthesis</keyword>
<keyword evidence="2 9" id="KW-0808">Transferase</keyword>
<keyword evidence="14" id="KW-1185">Reference proteome</keyword>
<dbReference type="SUPFAM" id="SSF51391">
    <property type="entry name" value="Thiamin phosphate synthase"/>
    <property type="match status" value="1"/>
</dbReference>
<feature type="binding site" evidence="9">
    <location>
        <position position="127"/>
    </location>
    <ligand>
        <name>4-amino-2-methyl-5-(diphosphooxymethyl)pyrimidine</name>
        <dbReference type="ChEBI" id="CHEBI:57841"/>
    </ligand>
</feature>
<evidence type="ECO:0000256" key="10">
    <source>
        <dbReference type="RuleBase" id="RU003826"/>
    </source>
</evidence>
<feature type="domain" description="Thiamine phosphate synthase/TenI" evidence="12">
    <location>
        <begin position="26"/>
        <end position="206"/>
    </location>
</feature>
<proteinExistence type="inferred from homology"/>
<comment type="function">
    <text evidence="9">Condenses 4-methyl-5-(beta-hydroxyethyl)thiazole monophosphate (THZ-P) and 2-methyl-4-amino-5-hydroxymethyl pyrimidine pyrophosphate (HMP-PP) to form thiamine monophosphate (TMP).</text>
</comment>
<evidence type="ECO:0000256" key="1">
    <source>
        <dbReference type="ARBA" id="ARBA00005165"/>
    </source>
</evidence>
<feature type="binding site" evidence="9">
    <location>
        <begin position="203"/>
        <end position="204"/>
    </location>
    <ligand>
        <name>2-[(2R,5Z)-2-carboxy-4-methylthiazol-5(2H)-ylidene]ethyl phosphate</name>
        <dbReference type="ChEBI" id="CHEBI:62899"/>
    </ligand>
</feature>
<evidence type="ECO:0000256" key="5">
    <source>
        <dbReference type="ARBA" id="ARBA00022977"/>
    </source>
</evidence>
<dbReference type="InterPro" id="IPR013785">
    <property type="entry name" value="Aldolase_TIM"/>
</dbReference>
<dbReference type="EMBL" id="FQZO01000004">
    <property type="protein sequence ID" value="SHJ34575.1"/>
    <property type="molecule type" value="Genomic_DNA"/>
</dbReference>
<feature type="binding site" evidence="9">
    <location>
        <begin position="153"/>
        <end position="155"/>
    </location>
    <ligand>
        <name>2-[(2R,5Z)-2-carboxy-4-methylthiazol-5(2H)-ylidene]ethyl phosphate</name>
        <dbReference type="ChEBI" id="CHEBI:62899"/>
    </ligand>
</feature>
<dbReference type="Gene3D" id="3.20.20.70">
    <property type="entry name" value="Aldolase class I"/>
    <property type="match status" value="1"/>
</dbReference>
<comment type="catalytic activity">
    <reaction evidence="8 9 10">
        <text>2-[(2R,5Z)-2-carboxy-4-methylthiazol-5(2H)-ylidene]ethyl phosphate + 4-amino-2-methyl-5-(diphosphooxymethyl)pyrimidine + 2 H(+) = thiamine phosphate + CO2 + diphosphate</text>
        <dbReference type="Rhea" id="RHEA:47844"/>
        <dbReference type="ChEBI" id="CHEBI:15378"/>
        <dbReference type="ChEBI" id="CHEBI:16526"/>
        <dbReference type="ChEBI" id="CHEBI:33019"/>
        <dbReference type="ChEBI" id="CHEBI:37575"/>
        <dbReference type="ChEBI" id="CHEBI:57841"/>
        <dbReference type="ChEBI" id="CHEBI:62899"/>
        <dbReference type="EC" id="2.5.1.3"/>
    </reaction>
</comment>
<comment type="catalytic activity">
    <reaction evidence="7 9 10">
        <text>2-(2-carboxy-4-methylthiazol-5-yl)ethyl phosphate + 4-amino-2-methyl-5-(diphosphooxymethyl)pyrimidine + 2 H(+) = thiamine phosphate + CO2 + diphosphate</text>
        <dbReference type="Rhea" id="RHEA:47848"/>
        <dbReference type="ChEBI" id="CHEBI:15378"/>
        <dbReference type="ChEBI" id="CHEBI:16526"/>
        <dbReference type="ChEBI" id="CHEBI:33019"/>
        <dbReference type="ChEBI" id="CHEBI:37575"/>
        <dbReference type="ChEBI" id="CHEBI:57841"/>
        <dbReference type="ChEBI" id="CHEBI:62890"/>
        <dbReference type="EC" id="2.5.1.3"/>
    </reaction>
</comment>
<dbReference type="NCBIfam" id="TIGR00693">
    <property type="entry name" value="thiE"/>
    <property type="match status" value="1"/>
</dbReference>
<comment type="catalytic activity">
    <reaction evidence="6 9 10">
        <text>4-methyl-5-(2-phosphooxyethyl)-thiazole + 4-amino-2-methyl-5-(diphosphooxymethyl)pyrimidine + H(+) = thiamine phosphate + diphosphate</text>
        <dbReference type="Rhea" id="RHEA:22328"/>
        <dbReference type="ChEBI" id="CHEBI:15378"/>
        <dbReference type="ChEBI" id="CHEBI:33019"/>
        <dbReference type="ChEBI" id="CHEBI:37575"/>
        <dbReference type="ChEBI" id="CHEBI:57841"/>
        <dbReference type="ChEBI" id="CHEBI:58296"/>
        <dbReference type="EC" id="2.5.1.3"/>
    </reaction>
</comment>
<feature type="binding site" evidence="9">
    <location>
        <position position="108"/>
    </location>
    <ligand>
        <name>Mg(2+)</name>
        <dbReference type="ChEBI" id="CHEBI:18420"/>
    </ligand>
</feature>
<dbReference type="GO" id="GO:0009229">
    <property type="term" value="P:thiamine diphosphate biosynthetic process"/>
    <property type="evidence" value="ECO:0007669"/>
    <property type="project" value="UniProtKB-UniRule"/>
</dbReference>
<comment type="cofactor">
    <cofactor evidence="9">
        <name>Mg(2+)</name>
        <dbReference type="ChEBI" id="CHEBI:18420"/>
    </cofactor>
    <text evidence="9">Binds 1 Mg(2+) ion per subunit.</text>
</comment>
<feature type="binding site" evidence="9">
    <location>
        <position position="89"/>
    </location>
    <ligand>
        <name>Mg(2+)</name>
        <dbReference type="ChEBI" id="CHEBI:18420"/>
    </ligand>
</feature>
<evidence type="ECO:0000256" key="9">
    <source>
        <dbReference type="HAMAP-Rule" id="MF_00097"/>
    </source>
</evidence>
<dbReference type="HAMAP" id="MF_00097">
    <property type="entry name" value="TMP_synthase"/>
    <property type="match status" value="1"/>
</dbReference>
<dbReference type="GO" id="GO:0004789">
    <property type="term" value="F:thiamine-phosphate diphosphorylase activity"/>
    <property type="evidence" value="ECO:0007669"/>
    <property type="project" value="UniProtKB-UniRule"/>
</dbReference>
<feature type="binding site" evidence="9">
    <location>
        <begin position="56"/>
        <end position="60"/>
    </location>
    <ligand>
        <name>4-amino-2-methyl-5-(diphosphooxymethyl)pyrimidine</name>
        <dbReference type="ChEBI" id="CHEBI:57841"/>
    </ligand>
</feature>
<dbReference type="InterPro" id="IPR022998">
    <property type="entry name" value="ThiamineP_synth_TenI"/>
</dbReference>
<feature type="binding site" evidence="9">
    <location>
        <position position="156"/>
    </location>
    <ligand>
        <name>4-amino-2-methyl-5-(diphosphooxymethyl)pyrimidine</name>
        <dbReference type="ChEBI" id="CHEBI:57841"/>
    </ligand>
</feature>
<evidence type="ECO:0000256" key="6">
    <source>
        <dbReference type="ARBA" id="ARBA00047334"/>
    </source>
</evidence>
<protein>
    <recommendedName>
        <fullName evidence="9">Thiamine-phosphate synthase</fullName>
        <shortName evidence="9">TP synthase</shortName>
        <shortName evidence="9">TPS</shortName>
        <ecNumber evidence="9">2.5.1.3</ecNumber>
    </recommendedName>
    <alternativeName>
        <fullName evidence="9">Thiamine-phosphate pyrophosphorylase</fullName>
        <shortName evidence="9">TMP pyrophosphorylase</shortName>
        <shortName evidence="9">TMP-PPase</shortName>
    </alternativeName>
</protein>
<dbReference type="STRING" id="1121298.SAMN05444401_2851"/>
<feature type="binding site" evidence="9">
    <location>
        <position position="183"/>
    </location>
    <ligand>
        <name>2-[(2R,5Z)-2-carboxy-4-methylthiazol-5(2H)-ylidene]ethyl phosphate</name>
        <dbReference type="ChEBI" id="CHEBI:62899"/>
    </ligand>
</feature>
<dbReference type="PANTHER" id="PTHR20857:SF23">
    <property type="entry name" value="THIAMINE BIOSYNTHETIC BIFUNCTIONAL ENZYME"/>
    <property type="match status" value="1"/>
</dbReference>
<dbReference type="GO" id="GO:0009228">
    <property type="term" value="P:thiamine biosynthetic process"/>
    <property type="evidence" value="ECO:0007669"/>
    <property type="project" value="UniProtKB-KW"/>
</dbReference>
<evidence type="ECO:0000256" key="7">
    <source>
        <dbReference type="ARBA" id="ARBA00047851"/>
    </source>
</evidence>
<evidence type="ECO:0000256" key="11">
    <source>
        <dbReference type="RuleBase" id="RU004253"/>
    </source>
</evidence>
<evidence type="ECO:0000256" key="4">
    <source>
        <dbReference type="ARBA" id="ARBA00022842"/>
    </source>
</evidence>
<sequence>MAYIILIKILLQREEKYMKNNIDYTLYLVTDRNILQGRNLLESVEEAIKGGVTLVQLREKSISTKEFYNIAVELKKLTDMYNIPLIINDRLDIALSIDAAGLHIGQDDLPTSVARKLLGKDKILGVSARNLEEALKASSEGADYIGVGAMFPTISKSDAVWVSIEQLKKIRENTSIPIVAIGGITEKNVKELTHCNIDGISVISDILGKKDIKMAAESIKLNFLNKI</sequence>
<dbReference type="GO" id="GO:0005737">
    <property type="term" value="C:cytoplasm"/>
    <property type="evidence" value="ECO:0007669"/>
    <property type="project" value="TreeGrafter"/>
</dbReference>
<dbReference type="PANTHER" id="PTHR20857">
    <property type="entry name" value="THIAMINE-PHOSPHATE PYROPHOSPHORYLASE"/>
    <property type="match status" value="1"/>
</dbReference>
<dbReference type="CDD" id="cd00564">
    <property type="entry name" value="TMP_TenI"/>
    <property type="match status" value="1"/>
</dbReference>
<dbReference type="UniPathway" id="UPA00060">
    <property type="reaction ID" value="UER00141"/>
</dbReference>
<evidence type="ECO:0000256" key="2">
    <source>
        <dbReference type="ARBA" id="ARBA00022679"/>
    </source>
</evidence>
<evidence type="ECO:0000259" key="12">
    <source>
        <dbReference type="Pfam" id="PF02581"/>
    </source>
</evidence>
<evidence type="ECO:0000313" key="14">
    <source>
        <dbReference type="Proteomes" id="UP000184080"/>
    </source>
</evidence>
<evidence type="ECO:0000313" key="13">
    <source>
        <dbReference type="EMBL" id="SHJ34575.1"/>
    </source>
</evidence>
<organism evidence="13 14">
    <name type="scientific">Clostridium amylolyticum</name>
    <dbReference type="NCBI Taxonomy" id="1121298"/>
    <lineage>
        <taxon>Bacteria</taxon>
        <taxon>Bacillati</taxon>
        <taxon>Bacillota</taxon>
        <taxon>Clostridia</taxon>
        <taxon>Eubacteriales</taxon>
        <taxon>Clostridiaceae</taxon>
        <taxon>Clostridium</taxon>
    </lineage>
</organism>
<feature type="binding site" evidence="9">
    <location>
        <position position="88"/>
    </location>
    <ligand>
        <name>4-amino-2-methyl-5-(diphosphooxymethyl)pyrimidine</name>
        <dbReference type="ChEBI" id="CHEBI:57841"/>
    </ligand>
</feature>